<evidence type="ECO:0000313" key="1">
    <source>
        <dbReference type="EMBL" id="KAF2109989.1"/>
    </source>
</evidence>
<accession>A0A6A5YS16</accession>
<name>A0A6A5YS16_9PLEO</name>
<gene>
    <name evidence="1" type="ORF">BDV96DRAFT_584929</name>
</gene>
<keyword evidence="2" id="KW-1185">Reference proteome</keyword>
<sequence length="138" mass="15002">MQGEEVSRLMIATAIDGKPATRGRRKENALAQLIILQPEVAGTNCESVIAATSSLLEMSGVDNRIARISDLAGSDLTNKTIISFSELHRPLLSTLGATELETLKRITQDSAGLLWITRGANRTHSELAMFQDLARTLR</sequence>
<reference evidence="1" key="1">
    <citation type="journal article" date="2020" name="Stud. Mycol.">
        <title>101 Dothideomycetes genomes: a test case for predicting lifestyles and emergence of pathogens.</title>
        <authorList>
            <person name="Haridas S."/>
            <person name="Albert R."/>
            <person name="Binder M."/>
            <person name="Bloem J."/>
            <person name="Labutti K."/>
            <person name="Salamov A."/>
            <person name="Andreopoulos B."/>
            <person name="Baker S."/>
            <person name="Barry K."/>
            <person name="Bills G."/>
            <person name="Bluhm B."/>
            <person name="Cannon C."/>
            <person name="Castanera R."/>
            <person name="Culley D."/>
            <person name="Daum C."/>
            <person name="Ezra D."/>
            <person name="Gonzalez J."/>
            <person name="Henrissat B."/>
            <person name="Kuo A."/>
            <person name="Liang C."/>
            <person name="Lipzen A."/>
            <person name="Lutzoni F."/>
            <person name="Magnuson J."/>
            <person name="Mondo S."/>
            <person name="Nolan M."/>
            <person name="Ohm R."/>
            <person name="Pangilinan J."/>
            <person name="Park H.-J."/>
            <person name="Ramirez L."/>
            <person name="Alfaro M."/>
            <person name="Sun H."/>
            <person name="Tritt A."/>
            <person name="Yoshinaga Y."/>
            <person name="Zwiers L.-H."/>
            <person name="Turgeon B."/>
            <person name="Goodwin S."/>
            <person name="Spatafora J."/>
            <person name="Crous P."/>
            <person name="Grigoriev I."/>
        </authorList>
    </citation>
    <scope>NUCLEOTIDE SEQUENCE</scope>
    <source>
        <strain evidence="1">CBS 627.86</strain>
    </source>
</reference>
<protein>
    <submittedName>
        <fullName evidence="1">Uncharacterized protein</fullName>
    </submittedName>
</protein>
<organism evidence="1 2">
    <name type="scientific">Lophiotrema nucula</name>
    <dbReference type="NCBI Taxonomy" id="690887"/>
    <lineage>
        <taxon>Eukaryota</taxon>
        <taxon>Fungi</taxon>
        <taxon>Dikarya</taxon>
        <taxon>Ascomycota</taxon>
        <taxon>Pezizomycotina</taxon>
        <taxon>Dothideomycetes</taxon>
        <taxon>Pleosporomycetidae</taxon>
        <taxon>Pleosporales</taxon>
        <taxon>Lophiotremataceae</taxon>
        <taxon>Lophiotrema</taxon>
    </lineage>
</organism>
<evidence type="ECO:0000313" key="2">
    <source>
        <dbReference type="Proteomes" id="UP000799770"/>
    </source>
</evidence>
<dbReference type="Proteomes" id="UP000799770">
    <property type="component" value="Unassembled WGS sequence"/>
</dbReference>
<proteinExistence type="predicted"/>
<dbReference type="EMBL" id="ML977340">
    <property type="protein sequence ID" value="KAF2109989.1"/>
    <property type="molecule type" value="Genomic_DNA"/>
</dbReference>
<dbReference type="AlphaFoldDB" id="A0A6A5YS16"/>